<dbReference type="Gene3D" id="3.30.70.2060">
    <property type="match status" value="1"/>
</dbReference>
<proteinExistence type="predicted"/>
<evidence type="ECO:0000313" key="3">
    <source>
        <dbReference type="Proteomes" id="UP000448575"/>
    </source>
</evidence>
<sequence length="172" mass="18545">MRFPRYAAAIGAFLLLSACGDAARSLAASEPADDAVCALDGMSIKDYPGPKAQIAYHGGRVDFFCSLAELFEVLFGEEGQQGIGASYVQDMGKADWHKPRGHWIEARSAFYVLDSRAEGAMGPTIGTFARQEDAQAFARREGGRVLPFADIRPAMLKLGTQPAHDASDNSMR</sequence>
<dbReference type="AlphaFoldDB" id="A0A6N9HGB5"/>
<reference evidence="2 3" key="1">
    <citation type="submission" date="2019-12" db="EMBL/GenBank/DDBJ databases">
        <title>Novel species isolated from a subtropical stream in China.</title>
        <authorList>
            <person name="Lu H."/>
        </authorList>
    </citation>
    <scope>NUCLEOTIDE SEQUENCE [LARGE SCALE GENOMIC DNA]</scope>
    <source>
        <strain evidence="2 3">DS3</strain>
    </source>
</reference>
<dbReference type="Gene3D" id="3.30.70.2050">
    <property type="match status" value="1"/>
</dbReference>
<name>A0A6N9HGB5_9BURK</name>
<feature type="chain" id="PRO_5026661900" evidence="1">
    <location>
        <begin position="23"/>
        <end position="172"/>
    </location>
</feature>
<gene>
    <name evidence="2" type="ORF">GTP41_09985</name>
</gene>
<dbReference type="PROSITE" id="PS51257">
    <property type="entry name" value="PROKAR_LIPOPROTEIN"/>
    <property type="match status" value="1"/>
</dbReference>
<dbReference type="SUPFAM" id="SSF160387">
    <property type="entry name" value="NosL/MerB-like"/>
    <property type="match status" value="1"/>
</dbReference>
<dbReference type="Pfam" id="PF05573">
    <property type="entry name" value="NosL"/>
    <property type="match status" value="1"/>
</dbReference>
<dbReference type="Proteomes" id="UP000448575">
    <property type="component" value="Unassembled WGS sequence"/>
</dbReference>
<keyword evidence="1" id="KW-0732">Signal</keyword>
<comment type="caution">
    <text evidence="2">The sequence shown here is derived from an EMBL/GenBank/DDBJ whole genome shotgun (WGS) entry which is preliminary data.</text>
</comment>
<dbReference type="EMBL" id="WWCJ01000006">
    <property type="protein sequence ID" value="MYN02429.1"/>
    <property type="molecule type" value="Genomic_DNA"/>
</dbReference>
<accession>A0A6N9HGB5</accession>
<dbReference type="PANTHER" id="PTHR41247">
    <property type="entry name" value="HTH-TYPE TRANSCRIPTIONAL REPRESSOR YCNK"/>
    <property type="match status" value="1"/>
</dbReference>
<dbReference type="InterPro" id="IPR008719">
    <property type="entry name" value="N2O_reductase_NosL"/>
</dbReference>
<protein>
    <submittedName>
        <fullName evidence="2">Nitrous oxide reductase accessory protein NosL</fullName>
    </submittedName>
</protein>
<dbReference type="PANTHER" id="PTHR41247:SF1">
    <property type="entry name" value="HTH-TYPE TRANSCRIPTIONAL REPRESSOR YCNK"/>
    <property type="match status" value="1"/>
</dbReference>
<evidence type="ECO:0000313" key="2">
    <source>
        <dbReference type="EMBL" id="MYN02429.1"/>
    </source>
</evidence>
<keyword evidence="3" id="KW-1185">Reference proteome</keyword>
<dbReference type="RefSeq" id="WP_161025434.1">
    <property type="nucleotide sequence ID" value="NZ_WWCJ01000006.1"/>
</dbReference>
<organism evidence="2 3">
    <name type="scientific">Pseudoduganella guangdongensis</name>
    <dbReference type="NCBI Taxonomy" id="2692179"/>
    <lineage>
        <taxon>Bacteria</taxon>
        <taxon>Pseudomonadati</taxon>
        <taxon>Pseudomonadota</taxon>
        <taxon>Betaproteobacteria</taxon>
        <taxon>Burkholderiales</taxon>
        <taxon>Oxalobacteraceae</taxon>
        <taxon>Telluria group</taxon>
        <taxon>Pseudoduganella</taxon>
    </lineage>
</organism>
<feature type="signal peptide" evidence="1">
    <location>
        <begin position="1"/>
        <end position="22"/>
    </location>
</feature>
<evidence type="ECO:0000256" key="1">
    <source>
        <dbReference type="SAM" id="SignalP"/>
    </source>
</evidence>